<proteinExistence type="predicted"/>
<name>A0A087GXH0_ARAAL</name>
<dbReference type="EMBL" id="CM002873">
    <property type="protein sequence ID" value="KFK34572.1"/>
    <property type="molecule type" value="Genomic_DNA"/>
</dbReference>
<evidence type="ECO:0000313" key="3">
    <source>
        <dbReference type="EMBL" id="KFK34572.1"/>
    </source>
</evidence>
<reference evidence="4" key="1">
    <citation type="journal article" date="2015" name="Nat. Plants">
        <title>Genome expansion of Arabis alpina linked with retrotransposition and reduced symmetric DNA methylation.</title>
        <authorList>
            <person name="Willing E.M."/>
            <person name="Rawat V."/>
            <person name="Mandakova T."/>
            <person name="Maumus F."/>
            <person name="James G.V."/>
            <person name="Nordstroem K.J."/>
            <person name="Becker C."/>
            <person name="Warthmann N."/>
            <person name="Chica C."/>
            <person name="Szarzynska B."/>
            <person name="Zytnicki M."/>
            <person name="Albani M.C."/>
            <person name="Kiefer C."/>
            <person name="Bergonzi S."/>
            <person name="Castaings L."/>
            <person name="Mateos J.L."/>
            <person name="Berns M.C."/>
            <person name="Bujdoso N."/>
            <person name="Piofczyk T."/>
            <person name="de Lorenzo L."/>
            <person name="Barrero-Sicilia C."/>
            <person name="Mateos I."/>
            <person name="Piednoel M."/>
            <person name="Hagmann J."/>
            <person name="Chen-Min-Tao R."/>
            <person name="Iglesias-Fernandez R."/>
            <person name="Schuster S.C."/>
            <person name="Alonso-Blanco C."/>
            <person name="Roudier F."/>
            <person name="Carbonero P."/>
            <person name="Paz-Ares J."/>
            <person name="Davis S.J."/>
            <person name="Pecinka A."/>
            <person name="Quesneville H."/>
            <person name="Colot V."/>
            <person name="Lysak M.A."/>
            <person name="Weigel D."/>
            <person name="Coupland G."/>
            <person name="Schneeberger K."/>
        </authorList>
    </citation>
    <scope>NUCLEOTIDE SEQUENCE [LARGE SCALE GENOMIC DNA]</scope>
    <source>
        <strain evidence="4">cv. Pajares</strain>
    </source>
</reference>
<dbReference type="AlphaFoldDB" id="A0A087GXH0"/>
<evidence type="ECO:0000256" key="2">
    <source>
        <dbReference type="SAM" id="MobiDB-lite"/>
    </source>
</evidence>
<dbReference type="OrthoDB" id="1114316at2759"/>
<organism evidence="3 4">
    <name type="scientific">Arabis alpina</name>
    <name type="common">Alpine rock-cress</name>
    <dbReference type="NCBI Taxonomy" id="50452"/>
    <lineage>
        <taxon>Eukaryota</taxon>
        <taxon>Viridiplantae</taxon>
        <taxon>Streptophyta</taxon>
        <taxon>Embryophyta</taxon>
        <taxon>Tracheophyta</taxon>
        <taxon>Spermatophyta</taxon>
        <taxon>Magnoliopsida</taxon>
        <taxon>eudicotyledons</taxon>
        <taxon>Gunneridae</taxon>
        <taxon>Pentapetalae</taxon>
        <taxon>rosids</taxon>
        <taxon>malvids</taxon>
        <taxon>Brassicales</taxon>
        <taxon>Brassicaceae</taxon>
        <taxon>Arabideae</taxon>
        <taxon>Arabis</taxon>
    </lineage>
</organism>
<keyword evidence="1" id="KW-0175">Coiled coil</keyword>
<sequence length="447" mass="48873">MTKTFESLSTSFTPERNVSLDVDHKTPPVNFDPSSFLTEIEASSSRFEPVYANTSEQTGVNLEASTAFVDTTDPDEQIGQEQVVEVDEEGGDPAVKDGSQKIPSATDAAVMQWADDALDRGSVPGESNKPKGPSDASRSKGKGKVNLVDKMAEKKWIAAKAKVDLKARRIPAFRIGGTFEVLLSEAPVAQSLGVTSSASLPVNSDSAAIPPCSVVHTAINVPQLPHPLRTELDRQKARADSWEVSANANRQSADDYAAQVEVLNGEKQRLEEEVNKRDVHVEAASAKIAELRASLEKSRLTEDCLRKKRDGVRCQSDEIVSGSSARSARHSSSLERTCSYLVALHAQEEIKVQLCYRRGARINLEKMVEDEYELPPGLLENYAKEEKEYIAKVDSFDIDSLGDDHLFPTPPPSPAGPPRDFTSQVPEGIIEHKTFLSPQDNQYGDQV</sequence>
<evidence type="ECO:0000313" key="4">
    <source>
        <dbReference type="Proteomes" id="UP000029120"/>
    </source>
</evidence>
<evidence type="ECO:0000256" key="1">
    <source>
        <dbReference type="SAM" id="Coils"/>
    </source>
</evidence>
<dbReference type="Gramene" id="KFK34572">
    <property type="protein sequence ID" value="KFK34572"/>
    <property type="gene ID" value="AALP_AA5G163200"/>
</dbReference>
<feature type="coiled-coil region" evidence="1">
    <location>
        <begin position="253"/>
        <end position="301"/>
    </location>
</feature>
<feature type="compositionally biased region" description="Pro residues" evidence="2">
    <location>
        <begin position="408"/>
        <end position="417"/>
    </location>
</feature>
<feature type="region of interest" description="Disordered" evidence="2">
    <location>
        <begin position="401"/>
        <end position="428"/>
    </location>
</feature>
<feature type="region of interest" description="Disordered" evidence="2">
    <location>
        <begin position="119"/>
        <end position="145"/>
    </location>
</feature>
<feature type="compositionally biased region" description="Polar residues" evidence="2">
    <location>
        <begin position="1"/>
        <end position="16"/>
    </location>
</feature>
<gene>
    <name evidence="3" type="ordered locus">AALP_Aa5g163200</name>
</gene>
<keyword evidence="4" id="KW-1185">Reference proteome</keyword>
<feature type="region of interest" description="Disordered" evidence="2">
    <location>
        <begin position="1"/>
        <end position="32"/>
    </location>
</feature>
<dbReference type="Proteomes" id="UP000029120">
    <property type="component" value="Chromosome 5"/>
</dbReference>
<protein>
    <submittedName>
        <fullName evidence="3">Uncharacterized protein</fullName>
    </submittedName>
</protein>
<accession>A0A087GXH0</accession>